<sequence>MSTISYFQNASKFVANNTSFNTYISDVDVLQYLQQYAATGAMHDSDERYPLPSCHPGTRKAVIDRIKAWYGYKEPPNDSIMVVHAPAGYGKSAVAQFIADDLEQQEDIDFNPLAGSFFFSRASPERSNPAHFIATLAYQFATSIPELLPFIEDVVRRNPMILNKTLELQLEKLIIGPFRSVKGLDEMPNRLIIVDGLDECINLDRKARVEKQYAQDQELAQIRVLDLIHTLQSHRFPLFFLIFSRPEPWIKAHVESMPFCDNAQTLDMYMTADNLRDVESVLRKELEQISVIYGCQSSFAGEAWPGQERLQKLVEKTRGDMLYANTIILDLRDPYEDPQERLNLILDPSFDDGADLAHSAPFSFVYEHFRQILRSCPERNRPLILEVLADLVVSHQIMRDADIIPIEEGDISLALGALDELSGRVRGRGIKALRGLHSVIKLRPHRSGSSPFFLNGLFIRFLKNPKCSGEFAVDTKSASLRLLTACMGKAASVGLDKKIRDDDHCLRFAVLAWPKYWWRWTLIDGLEHSKVLHLFLSLNLTACFVHAFSLHPGRFSLSSLLPESLFEHIPALPSTSPQSDNQVLPEMIVASRKPAYPDHAELVAQCVSHLRSSVGAALVHLLDLSLVDSSIQKRPLSYALVCYLIHIQCKDEGDRRSDTVVQALKRLRTSQSNGFGQLIEYLLEQNPDLSSYLLDN</sequence>
<evidence type="ECO:0000313" key="3">
    <source>
        <dbReference type="EMBL" id="RXW13881.1"/>
    </source>
</evidence>
<name>A0A4Q2D5U8_9AGAR</name>
<dbReference type="OrthoDB" id="194358at2759"/>
<evidence type="ECO:0000313" key="4">
    <source>
        <dbReference type="Proteomes" id="UP000290288"/>
    </source>
</evidence>
<feature type="domain" description="Nephrocystin 3-like N-terminal" evidence="2">
    <location>
        <begin position="66"/>
        <end position="210"/>
    </location>
</feature>
<dbReference type="Proteomes" id="UP000290288">
    <property type="component" value="Unassembled WGS sequence"/>
</dbReference>
<gene>
    <name evidence="3" type="ORF">EST38_g11971</name>
</gene>
<keyword evidence="1" id="KW-0677">Repeat</keyword>
<evidence type="ECO:0000256" key="1">
    <source>
        <dbReference type="ARBA" id="ARBA00022737"/>
    </source>
</evidence>
<reference evidence="3 4" key="1">
    <citation type="submission" date="2019-01" db="EMBL/GenBank/DDBJ databases">
        <title>Draft genome sequence of Psathyrella aberdarensis IHI B618.</title>
        <authorList>
            <person name="Buettner E."/>
            <person name="Kellner H."/>
        </authorList>
    </citation>
    <scope>NUCLEOTIDE SEQUENCE [LARGE SCALE GENOMIC DNA]</scope>
    <source>
        <strain evidence="3 4">IHI B618</strain>
    </source>
</reference>
<dbReference type="SUPFAM" id="SSF52540">
    <property type="entry name" value="P-loop containing nucleoside triphosphate hydrolases"/>
    <property type="match status" value="1"/>
</dbReference>
<dbReference type="InterPro" id="IPR027417">
    <property type="entry name" value="P-loop_NTPase"/>
</dbReference>
<comment type="caution">
    <text evidence="3">The sequence shown here is derived from an EMBL/GenBank/DDBJ whole genome shotgun (WGS) entry which is preliminary data.</text>
</comment>
<dbReference type="InterPro" id="IPR056884">
    <property type="entry name" value="NPHP3-like_N"/>
</dbReference>
<dbReference type="PANTHER" id="PTHR10039">
    <property type="entry name" value="AMELOGENIN"/>
    <property type="match status" value="1"/>
</dbReference>
<proteinExistence type="predicted"/>
<dbReference type="PANTHER" id="PTHR10039:SF17">
    <property type="entry name" value="FUNGAL STAND N-TERMINAL GOODBYE DOMAIN-CONTAINING PROTEIN-RELATED"/>
    <property type="match status" value="1"/>
</dbReference>
<accession>A0A4Q2D5U8</accession>
<protein>
    <recommendedName>
        <fullName evidence="2">Nephrocystin 3-like N-terminal domain-containing protein</fullName>
    </recommendedName>
</protein>
<evidence type="ECO:0000259" key="2">
    <source>
        <dbReference type="Pfam" id="PF24883"/>
    </source>
</evidence>
<organism evidence="3 4">
    <name type="scientific">Candolleomyces aberdarensis</name>
    <dbReference type="NCBI Taxonomy" id="2316362"/>
    <lineage>
        <taxon>Eukaryota</taxon>
        <taxon>Fungi</taxon>
        <taxon>Dikarya</taxon>
        <taxon>Basidiomycota</taxon>
        <taxon>Agaricomycotina</taxon>
        <taxon>Agaricomycetes</taxon>
        <taxon>Agaricomycetidae</taxon>
        <taxon>Agaricales</taxon>
        <taxon>Agaricineae</taxon>
        <taxon>Psathyrellaceae</taxon>
        <taxon>Candolleomyces</taxon>
    </lineage>
</organism>
<dbReference type="AlphaFoldDB" id="A0A4Q2D5U8"/>
<dbReference type="Pfam" id="PF24883">
    <property type="entry name" value="NPHP3_N"/>
    <property type="match status" value="1"/>
</dbReference>
<dbReference type="STRING" id="2316362.A0A4Q2D5U8"/>
<dbReference type="EMBL" id="SDEE01000809">
    <property type="protein sequence ID" value="RXW13881.1"/>
    <property type="molecule type" value="Genomic_DNA"/>
</dbReference>
<keyword evidence="4" id="KW-1185">Reference proteome</keyword>